<keyword evidence="3" id="KW-1185">Reference proteome</keyword>
<reference evidence="2 3" key="1">
    <citation type="submission" date="2020-10" db="EMBL/GenBank/DDBJ databases">
        <title>The genome sequence of Chitinilyticum litopenaei 4Y14.</title>
        <authorList>
            <person name="Liu Y."/>
        </authorList>
    </citation>
    <scope>NUCLEOTIDE SEQUENCE [LARGE SCALE GENOMIC DNA]</scope>
    <source>
        <strain evidence="2 3">4Y14</strain>
    </source>
</reference>
<evidence type="ECO:0000313" key="2">
    <source>
        <dbReference type="EMBL" id="MBE9609878.1"/>
    </source>
</evidence>
<protein>
    <submittedName>
        <fullName evidence="2">Uncharacterized protein</fullName>
    </submittedName>
</protein>
<dbReference type="EMBL" id="JADFUA010000006">
    <property type="protein sequence ID" value="MBE9609878.1"/>
    <property type="molecule type" value="Genomic_DNA"/>
</dbReference>
<evidence type="ECO:0000313" key="3">
    <source>
        <dbReference type="Proteomes" id="UP000604481"/>
    </source>
</evidence>
<organism evidence="2 3">
    <name type="scientific">Chitinilyticum piscinae</name>
    <dbReference type="NCBI Taxonomy" id="2866724"/>
    <lineage>
        <taxon>Bacteria</taxon>
        <taxon>Pseudomonadati</taxon>
        <taxon>Pseudomonadota</taxon>
        <taxon>Betaproteobacteria</taxon>
        <taxon>Neisseriales</taxon>
        <taxon>Chitinibacteraceae</taxon>
        <taxon>Chitinilyticum</taxon>
    </lineage>
</organism>
<feature type="signal peptide" evidence="1">
    <location>
        <begin position="1"/>
        <end position="18"/>
    </location>
</feature>
<accession>A0A8J7G1X8</accession>
<dbReference type="RefSeq" id="WP_194116408.1">
    <property type="nucleotide sequence ID" value="NZ_JADFUA010000006.1"/>
</dbReference>
<sequence>MKSVLLMIALVLTIPAHAEPVRACVPAYGEARYQDADGNGDLFAGQRFVVRQSKTGKVLYRGRIDASGVARWTAGCKGEKLTIQLVQD</sequence>
<dbReference type="Proteomes" id="UP000604481">
    <property type="component" value="Unassembled WGS sequence"/>
</dbReference>
<gene>
    <name evidence="2" type="ORF">INR99_11020</name>
</gene>
<keyword evidence="1" id="KW-0732">Signal</keyword>
<proteinExistence type="predicted"/>
<dbReference type="AlphaFoldDB" id="A0A8J7G1X8"/>
<feature type="chain" id="PRO_5035189412" evidence="1">
    <location>
        <begin position="19"/>
        <end position="88"/>
    </location>
</feature>
<name>A0A8J7G1X8_9NEIS</name>
<evidence type="ECO:0000256" key="1">
    <source>
        <dbReference type="SAM" id="SignalP"/>
    </source>
</evidence>
<comment type="caution">
    <text evidence="2">The sequence shown here is derived from an EMBL/GenBank/DDBJ whole genome shotgun (WGS) entry which is preliminary data.</text>
</comment>